<dbReference type="Proteomes" id="UP000002320">
    <property type="component" value="Unassembled WGS sequence"/>
</dbReference>
<evidence type="ECO:0000313" key="7">
    <source>
        <dbReference type="EnsemblMetazoa" id="CPIJ015630-PA"/>
    </source>
</evidence>
<dbReference type="EnsemblMetazoa" id="CPIJ015630-RA">
    <property type="protein sequence ID" value="CPIJ015630-PA"/>
    <property type="gene ID" value="CPIJ015630"/>
</dbReference>
<dbReference type="InterPro" id="IPR051717">
    <property type="entry name" value="MFS_MFSD6"/>
</dbReference>
<keyword evidence="3" id="KW-0812">Transmembrane</keyword>
<feature type="domain" description="Major facilitator superfamily associated" evidence="6">
    <location>
        <begin position="13"/>
        <end position="75"/>
    </location>
</feature>
<keyword evidence="4" id="KW-1133">Transmembrane helix</keyword>
<evidence type="ECO:0000256" key="2">
    <source>
        <dbReference type="ARBA" id="ARBA00005241"/>
    </source>
</evidence>
<organism evidence="7 8">
    <name type="scientific">Culex quinquefasciatus</name>
    <name type="common">Southern house mosquito</name>
    <name type="synonym">Culex pungens</name>
    <dbReference type="NCBI Taxonomy" id="7176"/>
    <lineage>
        <taxon>Eukaryota</taxon>
        <taxon>Metazoa</taxon>
        <taxon>Ecdysozoa</taxon>
        <taxon>Arthropoda</taxon>
        <taxon>Hexapoda</taxon>
        <taxon>Insecta</taxon>
        <taxon>Pterygota</taxon>
        <taxon>Neoptera</taxon>
        <taxon>Endopterygota</taxon>
        <taxon>Diptera</taxon>
        <taxon>Nematocera</taxon>
        <taxon>Culicoidea</taxon>
        <taxon>Culicidae</taxon>
        <taxon>Culicinae</taxon>
        <taxon>Culicini</taxon>
        <taxon>Culex</taxon>
        <taxon>Culex</taxon>
    </lineage>
</organism>
<evidence type="ECO:0000256" key="1">
    <source>
        <dbReference type="ARBA" id="ARBA00004141"/>
    </source>
</evidence>
<protein>
    <recommendedName>
        <fullName evidence="6">Major facilitator superfamily associated domain-containing protein</fullName>
    </recommendedName>
</protein>
<dbReference type="PROSITE" id="PS51257">
    <property type="entry name" value="PROKAR_LIPOPROTEIN"/>
    <property type="match status" value="1"/>
</dbReference>
<keyword evidence="5" id="KW-0472">Membrane</keyword>
<evidence type="ECO:0000256" key="3">
    <source>
        <dbReference type="ARBA" id="ARBA00022692"/>
    </source>
</evidence>
<proteinExistence type="inferred from homology"/>
<dbReference type="OrthoDB" id="6414167at2759"/>
<dbReference type="Pfam" id="PF12832">
    <property type="entry name" value="MFS_1_like"/>
    <property type="match status" value="1"/>
</dbReference>
<dbReference type="InterPro" id="IPR024989">
    <property type="entry name" value="MFS_assoc_dom"/>
</dbReference>
<accession>A0A1S4K6D0</accession>
<name>A0A1S4K6D0_CULQU</name>
<dbReference type="OMA" id="QSNMAYK"/>
<dbReference type="PANTHER" id="PTHR16172:SF27">
    <property type="entry name" value="FI19426P1"/>
    <property type="match status" value="1"/>
</dbReference>
<keyword evidence="8" id="KW-1185">Reference proteome</keyword>
<dbReference type="SUPFAM" id="SSF103473">
    <property type="entry name" value="MFS general substrate transporter"/>
    <property type="match status" value="1"/>
</dbReference>
<comment type="subcellular location">
    <subcellularLocation>
        <location evidence="1">Membrane</location>
        <topology evidence="1">Multi-pass membrane protein</topology>
    </subcellularLocation>
</comment>
<reference evidence="7" key="1">
    <citation type="submission" date="2021-02" db="UniProtKB">
        <authorList>
            <consortium name="EnsemblMetazoa"/>
        </authorList>
    </citation>
    <scope>IDENTIFICATION</scope>
    <source>
        <strain evidence="7">JHB</strain>
    </source>
</reference>
<dbReference type="InParanoid" id="A0A1S4K6D0"/>
<dbReference type="VEuPathDB" id="VectorBase:CQUJHB010744"/>
<evidence type="ECO:0000259" key="6">
    <source>
        <dbReference type="Pfam" id="PF12832"/>
    </source>
</evidence>
<dbReference type="AlphaFoldDB" id="A0A1S4K6D0"/>
<evidence type="ECO:0000313" key="8">
    <source>
        <dbReference type="Proteomes" id="UP000002320"/>
    </source>
</evidence>
<evidence type="ECO:0000256" key="4">
    <source>
        <dbReference type="ARBA" id="ARBA00022989"/>
    </source>
</evidence>
<dbReference type="InterPro" id="IPR036259">
    <property type="entry name" value="MFS_trans_sf"/>
</dbReference>
<sequence>MEGKTLFESKHCLSLKCVLFLFYGGLGCIYPFLQSNMAYKGFDYNEIYSISIIIPVVALLGPLLFALLVDKWATSSAFAYGKRIRI</sequence>
<comment type="similarity">
    <text evidence="2">Belongs to the major facilitator superfamily. MFSD6 family.</text>
</comment>
<dbReference type="GO" id="GO:0016020">
    <property type="term" value="C:membrane"/>
    <property type="evidence" value="ECO:0007669"/>
    <property type="project" value="UniProtKB-SubCell"/>
</dbReference>
<evidence type="ECO:0000256" key="5">
    <source>
        <dbReference type="ARBA" id="ARBA00023136"/>
    </source>
</evidence>
<dbReference type="VEuPathDB" id="VectorBase:CPIJ015630"/>
<dbReference type="PANTHER" id="PTHR16172">
    <property type="entry name" value="MAJOR FACILITATOR SUPERFAMILY DOMAIN-CONTAINING PROTEIN 6-LIKE"/>
    <property type="match status" value="1"/>
</dbReference>